<keyword evidence="3 7" id="KW-0547">Nucleotide-binding</keyword>
<feature type="compositionally biased region" description="Basic and acidic residues" evidence="8">
    <location>
        <begin position="401"/>
        <end position="412"/>
    </location>
</feature>
<evidence type="ECO:0000256" key="4">
    <source>
        <dbReference type="ARBA" id="ARBA00022840"/>
    </source>
</evidence>
<dbReference type="GO" id="GO:0006260">
    <property type="term" value="P:DNA replication"/>
    <property type="evidence" value="ECO:0007669"/>
    <property type="project" value="UniProtKB-UniRule"/>
</dbReference>
<dbReference type="RefSeq" id="WP_150022274.1">
    <property type="nucleotide sequence ID" value="NZ_VWOJ01000001.1"/>
</dbReference>
<dbReference type="Pfam" id="PF02463">
    <property type="entry name" value="SMC_N"/>
    <property type="match status" value="1"/>
</dbReference>
<organism evidence="10 11">
    <name type="scientific">Alkalicaulis satelles</name>
    <dbReference type="NCBI Taxonomy" id="2609175"/>
    <lineage>
        <taxon>Bacteria</taxon>
        <taxon>Pseudomonadati</taxon>
        <taxon>Pseudomonadota</taxon>
        <taxon>Alphaproteobacteria</taxon>
        <taxon>Maricaulales</taxon>
        <taxon>Maricaulaceae</taxon>
        <taxon>Alkalicaulis</taxon>
    </lineage>
</organism>
<evidence type="ECO:0000256" key="8">
    <source>
        <dbReference type="SAM" id="MobiDB-lite"/>
    </source>
</evidence>
<accession>A0A5M6ZKA5</accession>
<dbReference type="InterPro" id="IPR027417">
    <property type="entry name" value="P-loop_NTPase"/>
</dbReference>
<proteinExistence type="inferred from homology"/>
<dbReference type="FunFam" id="3.40.50.300:FF:000901">
    <property type="entry name" value="Chromosome partition protein Smc"/>
    <property type="match status" value="1"/>
</dbReference>
<evidence type="ECO:0000313" key="11">
    <source>
        <dbReference type="Proteomes" id="UP000325122"/>
    </source>
</evidence>
<dbReference type="GO" id="GO:0003677">
    <property type="term" value="F:DNA binding"/>
    <property type="evidence" value="ECO:0007669"/>
    <property type="project" value="UniProtKB-UniRule"/>
</dbReference>
<dbReference type="GO" id="GO:0007059">
    <property type="term" value="P:chromosome segregation"/>
    <property type="evidence" value="ECO:0007669"/>
    <property type="project" value="UniProtKB-UniRule"/>
</dbReference>
<dbReference type="CDD" id="cd03278">
    <property type="entry name" value="ABC_SMC_barmotin"/>
    <property type="match status" value="1"/>
</dbReference>
<dbReference type="SUPFAM" id="SSF52540">
    <property type="entry name" value="P-loop containing nucleoside triphosphate hydrolases"/>
    <property type="match status" value="1"/>
</dbReference>
<name>A0A5M6ZKA5_9PROT</name>
<keyword evidence="6 7" id="KW-0238">DNA-binding</keyword>
<keyword evidence="11" id="KW-1185">Reference proteome</keyword>
<comment type="domain">
    <text evidence="7">Contains large globular domains required for ATP hydrolysis at each terminus and a third globular domain forming a flexible hinge near the middle of the molecule. These domains are separated by coiled-coil structures.</text>
</comment>
<feature type="compositionally biased region" description="Low complexity" evidence="8">
    <location>
        <begin position="362"/>
        <end position="373"/>
    </location>
</feature>
<feature type="binding site" evidence="7">
    <location>
        <begin position="32"/>
        <end position="39"/>
    </location>
    <ligand>
        <name>ATP</name>
        <dbReference type="ChEBI" id="CHEBI:30616"/>
    </ligand>
</feature>
<dbReference type="GO" id="GO:0030261">
    <property type="term" value="P:chromosome condensation"/>
    <property type="evidence" value="ECO:0007669"/>
    <property type="project" value="InterPro"/>
</dbReference>
<keyword evidence="2 7" id="KW-0963">Cytoplasm</keyword>
<comment type="function">
    <text evidence="7">Required for chromosome condensation and partitioning.</text>
</comment>
<dbReference type="GO" id="GO:0005737">
    <property type="term" value="C:cytoplasm"/>
    <property type="evidence" value="ECO:0007669"/>
    <property type="project" value="UniProtKB-SubCell"/>
</dbReference>
<comment type="subcellular location">
    <subcellularLocation>
        <location evidence="1 7">Cytoplasm</location>
    </subcellularLocation>
</comment>
<keyword evidence="5 7" id="KW-0175">Coiled coil</keyword>
<keyword evidence="4 7" id="KW-0067">ATP-binding</keyword>
<feature type="coiled-coil region" evidence="7">
    <location>
        <begin position="451"/>
        <end position="499"/>
    </location>
</feature>
<dbReference type="PIRSF" id="PIRSF005719">
    <property type="entry name" value="SMC"/>
    <property type="match status" value="1"/>
</dbReference>
<gene>
    <name evidence="7" type="primary">smc</name>
    <name evidence="10" type="ORF">F1654_04485</name>
</gene>
<comment type="similarity">
    <text evidence="7">Belongs to the SMC family.</text>
</comment>
<dbReference type="GO" id="GO:0007062">
    <property type="term" value="P:sister chromatid cohesion"/>
    <property type="evidence" value="ECO:0007669"/>
    <property type="project" value="InterPro"/>
</dbReference>
<dbReference type="HAMAP" id="MF_01894">
    <property type="entry name" value="Smc_prok"/>
    <property type="match status" value="1"/>
</dbReference>
<feature type="compositionally biased region" description="Low complexity" evidence="8">
    <location>
        <begin position="841"/>
        <end position="850"/>
    </location>
</feature>
<evidence type="ECO:0000256" key="5">
    <source>
        <dbReference type="ARBA" id="ARBA00023054"/>
    </source>
</evidence>
<dbReference type="GO" id="GO:0016887">
    <property type="term" value="F:ATP hydrolysis activity"/>
    <property type="evidence" value="ECO:0007669"/>
    <property type="project" value="InterPro"/>
</dbReference>
<protein>
    <recommendedName>
        <fullName evidence="7">Chromosome partition protein Smc</fullName>
    </recommendedName>
</protein>
<sequence length="1145" mass="121127">MKFTQLRLAGFKSFVDAAELRIDPGLTGIIGPNGCGKSNLLEALRWVMGATSAKSLRGGGMEDVIFAGTDSRPARDRADVTLTVDNSARTAPARFNDADILQVVRRITRGKGSDYSINGEEVRAKDVQLLFADAGTGANSPALVRQGQISELISAKPENRRRVLEEAAGVAGLRARRREAQLRLTAAEANLARLQEIVDDLAGRHASLQRQARQAGRYRELSVTIRQYESLLWLRRWSEASEAVAAAEAALAEAAVSADAAIRTASQASVAAETAAARVQPLRESETEAAAALRLAERTRDQLDRDVEAARQDITRLTARLDELRASEAREAELHEEARTALGRLKSQMSGLREQAGADGPAQARAEAALSDADATRSRAEAELDKASTACAEARARRQGARRDAEQARERALKLDREAQSARAALEAAGADGGPDIEALEASTRGLSETLDAARTALETAEAGVAQLRAQAGEARDAAGEARAEAAALQREQASLERLLAGGDTAARALDQVSADAGFEQALAAALGEDLDAGLEAGAARRWTGDGVNAAALPEGARPLIDHVRAPDALARRLAAIGVVEEADLDRLAAGLQPGQRLVTQTGALRRWDGYAANAGAPSPAAVRLETLNRLAALGPQAEAARAHASALEAEAGAAREAVADAERGAARARAGASEAETALRQAEQALSSARTEAARAEARRAGLAETLASAEARLEAAQADATAAQAAEAAALDEDDGLEALEAARAKAERARGAAADARAALETVKREAQGRRHRLASLERETADWARREADAGARRAALNTQIEETQTALESARTRPDELEARRPALLDALSEAETAARAARDQVAQAEGAQREADSALRQAEAASAAAREARAGADARLAGARERLDDAAARLADATGAAPADLAAQTAESEFNALSSQELERRLDEARLARERLGAVNLRADEEAGELEAERARLAAEHDDLVEAVARLRKAVDALSREGRARLLEAFEVVDRHFQTLFATLFGGGRAELALTENDDPLEAGLEIYACPPGKKMETMSLMSGGEQALTATALIFAVFLVNPAPVCVLDEVDAPLDDANVDRFCTMLEEMRSMTDTRFLVITHNPVTMSRMDRLFGVTMGERGVSQLVSVNLRTAEAMLAAE</sequence>
<comment type="caution">
    <text evidence="10">The sequence shown here is derived from an EMBL/GenBank/DDBJ whole genome shotgun (WGS) entry which is preliminary data.</text>
</comment>
<feature type="coiled-coil region" evidence="7">
    <location>
        <begin position="170"/>
        <end position="211"/>
    </location>
</feature>
<evidence type="ECO:0000256" key="7">
    <source>
        <dbReference type="HAMAP-Rule" id="MF_01894"/>
    </source>
</evidence>
<feature type="region of interest" description="Disordered" evidence="8">
    <location>
        <begin position="349"/>
        <end position="412"/>
    </location>
</feature>
<dbReference type="InterPro" id="IPR011890">
    <property type="entry name" value="SMC_prok"/>
</dbReference>
<feature type="region of interest" description="Disordered" evidence="8">
    <location>
        <begin position="841"/>
        <end position="866"/>
    </location>
</feature>
<evidence type="ECO:0000256" key="6">
    <source>
        <dbReference type="ARBA" id="ARBA00023125"/>
    </source>
</evidence>
<feature type="domain" description="RecF/RecN/SMC N-terminal" evidence="9">
    <location>
        <begin position="4"/>
        <end position="1128"/>
    </location>
</feature>
<dbReference type="GO" id="GO:0005524">
    <property type="term" value="F:ATP binding"/>
    <property type="evidence" value="ECO:0007669"/>
    <property type="project" value="UniProtKB-UniRule"/>
</dbReference>
<feature type="compositionally biased region" description="Basic and acidic residues" evidence="8">
    <location>
        <begin position="374"/>
        <end position="386"/>
    </location>
</feature>
<dbReference type="InterPro" id="IPR024704">
    <property type="entry name" value="SMC"/>
</dbReference>
<evidence type="ECO:0000256" key="1">
    <source>
        <dbReference type="ARBA" id="ARBA00004496"/>
    </source>
</evidence>
<reference evidence="10 11" key="1">
    <citation type="submission" date="2019-09" db="EMBL/GenBank/DDBJ databases">
        <authorList>
            <person name="Kevbrin V."/>
            <person name="Grouzdev D.S."/>
        </authorList>
    </citation>
    <scope>NUCLEOTIDE SEQUENCE [LARGE SCALE GENOMIC DNA]</scope>
    <source>
        <strain evidence="10 11">G-192</strain>
    </source>
</reference>
<evidence type="ECO:0000256" key="2">
    <source>
        <dbReference type="ARBA" id="ARBA00022490"/>
    </source>
</evidence>
<dbReference type="Gene3D" id="3.40.50.300">
    <property type="entry name" value="P-loop containing nucleotide triphosphate hydrolases"/>
    <property type="match status" value="2"/>
</dbReference>
<dbReference type="Proteomes" id="UP000325122">
    <property type="component" value="Unassembled WGS sequence"/>
</dbReference>
<dbReference type="InterPro" id="IPR003395">
    <property type="entry name" value="RecF/RecN/SMC_N"/>
</dbReference>
<dbReference type="EMBL" id="VWOJ01000001">
    <property type="protein sequence ID" value="KAA5805243.1"/>
    <property type="molecule type" value="Genomic_DNA"/>
</dbReference>
<evidence type="ECO:0000313" key="10">
    <source>
        <dbReference type="EMBL" id="KAA5805243.1"/>
    </source>
</evidence>
<dbReference type="AlphaFoldDB" id="A0A5M6ZKA5"/>
<evidence type="ECO:0000259" key="9">
    <source>
        <dbReference type="Pfam" id="PF02463"/>
    </source>
</evidence>
<dbReference type="PANTHER" id="PTHR43977">
    <property type="entry name" value="STRUCTURAL MAINTENANCE OF CHROMOSOMES PROTEIN 3"/>
    <property type="match status" value="1"/>
</dbReference>
<evidence type="ECO:0000256" key="3">
    <source>
        <dbReference type="ARBA" id="ARBA00022741"/>
    </source>
</evidence>
<comment type="subunit">
    <text evidence="7">Homodimer.</text>
</comment>